<reference evidence="1 2" key="1">
    <citation type="submission" date="2016-10" db="EMBL/GenBank/DDBJ databases">
        <authorList>
            <person name="de Groot N.N."/>
        </authorList>
    </citation>
    <scope>NUCLEOTIDE SEQUENCE [LARGE SCALE GENOMIC DNA]</scope>
    <source>
        <strain evidence="1 2">CCM7597</strain>
    </source>
</reference>
<proteinExistence type="predicted"/>
<protein>
    <recommendedName>
        <fullName evidence="3">Phage-related protein</fullName>
    </recommendedName>
</protein>
<evidence type="ECO:0000313" key="2">
    <source>
        <dbReference type="Proteomes" id="UP000198584"/>
    </source>
</evidence>
<dbReference type="Proteomes" id="UP000198584">
    <property type="component" value="Unassembled WGS sequence"/>
</dbReference>
<accession>A0A1H4H2G7</accession>
<evidence type="ECO:0000313" key="1">
    <source>
        <dbReference type="EMBL" id="SEB15964.1"/>
    </source>
</evidence>
<evidence type="ECO:0008006" key="3">
    <source>
        <dbReference type="Google" id="ProtNLM"/>
    </source>
</evidence>
<sequence>MQAIMLKEAIKYLTELGEAKTLTVNKQEYSTQPLQLLKQPTPESIYVRSLSGLVEYLQSEFDGTEPAMIHVESPTSVKVFSQTNSNEEREHHIQAEAMIPKFSFDRFHDTEEFNIKLQSCFVKNEDRDIMLKIVGNIKEENVRTVGDDGTSQAVTAKTGIASVGSVKVPNPVNLAPRRTFVEVDQPESDFVFRMRSGANSPECALFEADGGAWKIEAMRNVKEYLSHALAPQIEAESVYIIA</sequence>
<dbReference type="STRING" id="571932.SAMN05421743_12169"/>
<name>A0A1H4H2G7_9BACI</name>
<organism evidence="1 2">
    <name type="scientific">Thalassobacillus cyri</name>
    <dbReference type="NCBI Taxonomy" id="571932"/>
    <lineage>
        <taxon>Bacteria</taxon>
        <taxon>Bacillati</taxon>
        <taxon>Bacillota</taxon>
        <taxon>Bacilli</taxon>
        <taxon>Bacillales</taxon>
        <taxon>Bacillaceae</taxon>
        <taxon>Thalassobacillus</taxon>
    </lineage>
</organism>
<keyword evidence="2" id="KW-1185">Reference proteome</keyword>
<gene>
    <name evidence="1" type="ORF">SAMN05421743_12169</name>
</gene>
<dbReference type="EMBL" id="FNQR01000021">
    <property type="protein sequence ID" value="SEB15964.1"/>
    <property type="molecule type" value="Genomic_DNA"/>
</dbReference>
<dbReference type="AlphaFoldDB" id="A0A1H4H2G7"/>